<evidence type="ECO:0000256" key="5">
    <source>
        <dbReference type="ARBA" id="ARBA00022927"/>
    </source>
</evidence>
<dbReference type="GO" id="GO:0015031">
    <property type="term" value="P:protein transport"/>
    <property type="evidence" value="ECO:0007669"/>
    <property type="project" value="UniProtKB-KW"/>
</dbReference>
<sequence length="895" mass="102383">MGELLDLNPDKLFEQHTVSEIEQVSKRLQNEIEKRREDLRTMVGERYRDLLKAADTINDMKSTSNSVVHQIEGILELSGKVKENLRKSKEVPREGDRSQRILGRNKYYGVVVQIHILTLLPEMIWTHLHHDEYFLAAQLFAFSRHISTDLQLNDNDSVVRHFPVARRQWTVLKPFLEIIRDHCFATLGRESLPASVASKCLASLLLLESSNVDALLAVFIELRIRSFLNILAEDSDREKSRKVKDKILMSLQLLGESFQVMFECFVGRNDSQGLLMREIQNLVDKEPTISLIKFDNPEVLRALPGIIAQFKPQVTMREITAESFARMTNSWLEKLNLGTKTSLKSLIDLITSVKVIHDIKRQAMTMEKPADWEIICQRLFLPEDFAVYEYFYQKLLNERVKDIIETSWEGTLEAVQKDVEKLIQTPEKPSGSIRKMVWSEEAADIPQSLQQAMSQDQKRHKLLMKTRGYAPGVVAVCENLDKRLELLFSDLSNYVSGESEVDKRRRLPDEITDTLRKYLVECSSERILKLVAFLKSGLFEDKQNNSINLAKLLQAISELCPYLKCCLSRRNPQSDEDDLEEWLKICRRLEEESLYFWNLWLVAFLKDSQGYAMSSASTNLSVILQEFPSWETVNLEEKNEQDVVLKSSIRVPSQPSFSLQQKLFNLCKDLNQIAPHTIPRTVVNHLVESIVLQLFEFYSLQAKSEMIQTNQNISLQYFFDVKFLLLVLVARENKSLTEKGQFLSHNFRSHVDPFDFEMSYDYINANVKKSAHRVMHQLGCIIPNMDYLAAMLGNRQATAVQEKEPNILAISGNNETVSWFPLLPIISSSAVSMAKPSSSALASSEKLSGTPGKSRKSDESRQSSSVVSTTQNYASNVKSGAAAFFGAMSQDWFKS</sequence>
<reference evidence="9" key="1">
    <citation type="submission" date="2019-10" db="EMBL/GenBank/DDBJ databases">
        <title>Short sand fly seasons in Tbilisi, Georgia, hinder development of host immunity to saliva of the visceral leishmaniasis vector Phlebotomus kandelakii.</title>
        <authorList>
            <person name="Oliveira F."/>
            <person name="Giorgobiani E."/>
            <person name="Guimaraes-Costa A.B."/>
            <person name="Abdeladhim M."/>
            <person name="Oristian J."/>
            <person name="Tskhvaradze L."/>
            <person name="Tsertsvadze N."/>
            <person name="Zakalashvili M."/>
            <person name="Valenzuela J.G."/>
            <person name="Kamhawi S."/>
        </authorList>
    </citation>
    <scope>NUCLEOTIDE SEQUENCE</scope>
    <source>
        <strain evidence="9">Wild-capture in Tbilisi</strain>
        <tissue evidence="9">Salivary glands</tissue>
    </source>
</reference>
<evidence type="ECO:0000256" key="4">
    <source>
        <dbReference type="ARBA" id="ARBA00022448"/>
    </source>
</evidence>
<dbReference type="GO" id="GO:0017119">
    <property type="term" value="C:Golgi transport complex"/>
    <property type="evidence" value="ECO:0007669"/>
    <property type="project" value="InterPro"/>
</dbReference>
<dbReference type="Pfam" id="PF08700">
    <property type="entry name" value="VPS51_Exo84_N"/>
    <property type="match status" value="1"/>
</dbReference>
<accession>A0A6B2ECJ2</accession>
<evidence type="ECO:0000256" key="6">
    <source>
        <dbReference type="ARBA" id="ARBA00023034"/>
    </source>
</evidence>
<dbReference type="InterPro" id="IPR033370">
    <property type="entry name" value="COG1"/>
</dbReference>
<proteinExistence type="inferred from homology"/>
<keyword evidence="5" id="KW-0653">Protein transport</keyword>
<feature type="region of interest" description="Disordered" evidence="8">
    <location>
        <begin position="841"/>
        <end position="871"/>
    </location>
</feature>
<keyword evidence="4" id="KW-0813">Transport</keyword>
<keyword evidence="6" id="KW-0333">Golgi apparatus</keyword>
<dbReference type="PANTHER" id="PTHR31658:SF0">
    <property type="entry name" value="CONSERVED OLIGOMERIC GOLGI COMPLEX SUBUNIT 1"/>
    <property type="match status" value="1"/>
</dbReference>
<evidence type="ECO:0000256" key="8">
    <source>
        <dbReference type="SAM" id="MobiDB-lite"/>
    </source>
</evidence>
<dbReference type="GO" id="GO:0000139">
    <property type="term" value="C:Golgi membrane"/>
    <property type="evidence" value="ECO:0007669"/>
    <property type="project" value="UniProtKB-SubCell"/>
</dbReference>
<comment type="subcellular location">
    <subcellularLocation>
        <location evidence="1">Golgi apparatus membrane</location>
        <topology evidence="1">Peripheral membrane protein</topology>
    </subcellularLocation>
</comment>
<evidence type="ECO:0000313" key="9">
    <source>
        <dbReference type="EMBL" id="NBJ60352.1"/>
    </source>
</evidence>
<organism evidence="9">
    <name type="scientific">Phlebotomus kandelakii</name>
    <dbReference type="NCBI Taxonomy" id="1109342"/>
    <lineage>
        <taxon>Eukaryota</taxon>
        <taxon>Metazoa</taxon>
        <taxon>Ecdysozoa</taxon>
        <taxon>Arthropoda</taxon>
        <taxon>Hexapoda</taxon>
        <taxon>Insecta</taxon>
        <taxon>Pterygota</taxon>
        <taxon>Neoptera</taxon>
        <taxon>Endopterygota</taxon>
        <taxon>Diptera</taxon>
        <taxon>Nematocera</taxon>
        <taxon>Psychodoidea</taxon>
        <taxon>Psychodidae</taxon>
        <taxon>Phlebotomus</taxon>
        <taxon>Larroussius</taxon>
    </lineage>
</organism>
<dbReference type="EMBL" id="GIFK01002649">
    <property type="protein sequence ID" value="NBJ60352.1"/>
    <property type="molecule type" value="Transcribed_RNA"/>
</dbReference>
<keyword evidence="9" id="KW-0449">Lipoprotein</keyword>
<evidence type="ECO:0000256" key="1">
    <source>
        <dbReference type="ARBA" id="ARBA00004395"/>
    </source>
</evidence>
<evidence type="ECO:0000256" key="7">
    <source>
        <dbReference type="ARBA" id="ARBA00023136"/>
    </source>
</evidence>
<evidence type="ECO:0000256" key="2">
    <source>
        <dbReference type="ARBA" id="ARBA00006653"/>
    </source>
</evidence>
<dbReference type="PANTHER" id="PTHR31658">
    <property type="entry name" value="CONSERVED OLIGOMERIC GOLGI COMPLEX SUBUNIT 1"/>
    <property type="match status" value="1"/>
</dbReference>
<name>A0A6B2ECJ2_9DIPT</name>
<feature type="compositionally biased region" description="Low complexity" evidence="8">
    <location>
        <begin position="862"/>
        <end position="871"/>
    </location>
</feature>
<evidence type="ECO:0000256" key="3">
    <source>
        <dbReference type="ARBA" id="ARBA00020978"/>
    </source>
</evidence>
<comment type="similarity">
    <text evidence="2">Belongs to the COG1 family.</text>
</comment>
<dbReference type="GO" id="GO:0006891">
    <property type="term" value="P:intra-Golgi vesicle-mediated transport"/>
    <property type="evidence" value="ECO:0007669"/>
    <property type="project" value="InterPro"/>
</dbReference>
<dbReference type="AlphaFoldDB" id="A0A6B2ECJ2"/>
<protein>
    <recommendedName>
        <fullName evidence="3">Conserved oligomeric Golgi complex subunit 1</fullName>
    </recommendedName>
</protein>
<keyword evidence="7" id="KW-0472">Membrane</keyword>